<evidence type="ECO:0000313" key="10">
    <source>
        <dbReference type="Proteomes" id="UP001320420"/>
    </source>
</evidence>
<keyword evidence="5" id="KW-0539">Nucleus</keyword>
<keyword evidence="3" id="KW-0238">DNA-binding</keyword>
<evidence type="ECO:0000256" key="5">
    <source>
        <dbReference type="ARBA" id="ARBA00023242"/>
    </source>
</evidence>
<evidence type="ECO:0000313" key="9">
    <source>
        <dbReference type="EMBL" id="KAK7752616.1"/>
    </source>
</evidence>
<dbReference type="Gene3D" id="1.20.5.170">
    <property type="match status" value="1"/>
</dbReference>
<organism evidence="9 10">
    <name type="scientific">Diatrype stigma</name>
    <dbReference type="NCBI Taxonomy" id="117547"/>
    <lineage>
        <taxon>Eukaryota</taxon>
        <taxon>Fungi</taxon>
        <taxon>Dikarya</taxon>
        <taxon>Ascomycota</taxon>
        <taxon>Pezizomycotina</taxon>
        <taxon>Sordariomycetes</taxon>
        <taxon>Xylariomycetidae</taxon>
        <taxon>Xylariales</taxon>
        <taxon>Diatrypaceae</taxon>
        <taxon>Diatrype</taxon>
    </lineage>
</organism>
<feature type="coiled-coil region" evidence="6">
    <location>
        <begin position="151"/>
        <end position="178"/>
    </location>
</feature>
<feature type="compositionally biased region" description="Low complexity" evidence="7">
    <location>
        <begin position="82"/>
        <end position="92"/>
    </location>
</feature>
<name>A0AAN9YPR0_9PEZI</name>
<evidence type="ECO:0000259" key="8">
    <source>
        <dbReference type="PROSITE" id="PS50217"/>
    </source>
</evidence>
<dbReference type="SUPFAM" id="SSF57959">
    <property type="entry name" value="Leucine zipper domain"/>
    <property type="match status" value="1"/>
</dbReference>
<sequence>MCSASQDDLRDHYGAGEASTFMLSDTPAWKPDESSYDLSENLSKQIDSSATSAIPPTCFFNEPYPWAEDDEKEDVKDEFYLSDTSHNSSSSSNPDAHNYARDPRTPPMLSSIPNVYTKRENIEPYEAEEYQEEDGGKKRTLTYRERNRIAAHKCRQKNKQTIQELQQQEHDLAEKNRVLAAHVDHLKDEVLVLKSEILNHGNCEDELIQNYITKSAKKLRPS</sequence>
<feature type="region of interest" description="Disordered" evidence="7">
    <location>
        <begin position="16"/>
        <end position="42"/>
    </location>
</feature>
<evidence type="ECO:0000256" key="4">
    <source>
        <dbReference type="ARBA" id="ARBA00023163"/>
    </source>
</evidence>
<dbReference type="CDD" id="cd14687">
    <property type="entry name" value="bZIP_ATF2"/>
    <property type="match status" value="1"/>
</dbReference>
<keyword evidence="4" id="KW-0804">Transcription</keyword>
<dbReference type="GO" id="GO:0005634">
    <property type="term" value="C:nucleus"/>
    <property type="evidence" value="ECO:0007669"/>
    <property type="project" value="UniProtKB-SubCell"/>
</dbReference>
<proteinExistence type="predicted"/>
<protein>
    <recommendedName>
        <fullName evidence="8">BZIP domain-containing protein</fullName>
    </recommendedName>
</protein>
<comment type="subcellular location">
    <subcellularLocation>
        <location evidence="1">Nucleus</location>
    </subcellularLocation>
</comment>
<keyword evidence="6" id="KW-0175">Coiled coil</keyword>
<comment type="caution">
    <text evidence="9">The sequence shown here is derived from an EMBL/GenBank/DDBJ whole genome shotgun (WGS) entry which is preliminary data.</text>
</comment>
<evidence type="ECO:0000256" key="6">
    <source>
        <dbReference type="SAM" id="Coils"/>
    </source>
</evidence>
<evidence type="ECO:0000256" key="2">
    <source>
        <dbReference type="ARBA" id="ARBA00023015"/>
    </source>
</evidence>
<dbReference type="PROSITE" id="PS00036">
    <property type="entry name" value="BZIP_BASIC"/>
    <property type="match status" value="1"/>
</dbReference>
<dbReference type="GO" id="GO:0003700">
    <property type="term" value="F:DNA-binding transcription factor activity"/>
    <property type="evidence" value="ECO:0007669"/>
    <property type="project" value="InterPro"/>
</dbReference>
<dbReference type="EMBL" id="JAKJXP020000036">
    <property type="protein sequence ID" value="KAK7752616.1"/>
    <property type="molecule type" value="Genomic_DNA"/>
</dbReference>
<dbReference type="InterPro" id="IPR046347">
    <property type="entry name" value="bZIP_sf"/>
</dbReference>
<dbReference type="InterPro" id="IPR002112">
    <property type="entry name" value="Leuzip_Jun"/>
</dbReference>
<dbReference type="AlphaFoldDB" id="A0AAN9YPR0"/>
<dbReference type="InterPro" id="IPR051027">
    <property type="entry name" value="bZIP_transcription_factors"/>
</dbReference>
<dbReference type="SMART" id="SM00338">
    <property type="entry name" value="BRLZ"/>
    <property type="match status" value="1"/>
</dbReference>
<feature type="region of interest" description="Disordered" evidence="7">
    <location>
        <begin position="47"/>
        <end position="66"/>
    </location>
</feature>
<dbReference type="Proteomes" id="UP001320420">
    <property type="component" value="Unassembled WGS sequence"/>
</dbReference>
<dbReference type="GO" id="GO:0003677">
    <property type="term" value="F:DNA binding"/>
    <property type="evidence" value="ECO:0007669"/>
    <property type="project" value="UniProtKB-KW"/>
</dbReference>
<dbReference type="Pfam" id="PF00170">
    <property type="entry name" value="bZIP_1"/>
    <property type="match status" value="1"/>
</dbReference>
<feature type="domain" description="BZIP" evidence="8">
    <location>
        <begin position="137"/>
        <end position="200"/>
    </location>
</feature>
<gene>
    <name evidence="9" type="ORF">SLS62_005385</name>
</gene>
<dbReference type="PRINTS" id="PR00043">
    <property type="entry name" value="LEUZIPPRJUN"/>
</dbReference>
<reference evidence="9 10" key="1">
    <citation type="submission" date="2024-02" db="EMBL/GenBank/DDBJ databases">
        <title>De novo assembly and annotation of 12 fungi associated with fruit tree decline syndrome in Ontario, Canada.</title>
        <authorList>
            <person name="Sulman M."/>
            <person name="Ellouze W."/>
            <person name="Ilyukhin E."/>
        </authorList>
    </citation>
    <scope>NUCLEOTIDE SEQUENCE [LARGE SCALE GENOMIC DNA]</scope>
    <source>
        <strain evidence="9 10">M11/M66-122</strain>
    </source>
</reference>
<accession>A0AAN9YPR0</accession>
<evidence type="ECO:0000256" key="3">
    <source>
        <dbReference type="ARBA" id="ARBA00023125"/>
    </source>
</evidence>
<dbReference type="PROSITE" id="PS50217">
    <property type="entry name" value="BZIP"/>
    <property type="match status" value="1"/>
</dbReference>
<keyword evidence="10" id="KW-1185">Reference proteome</keyword>
<dbReference type="InterPro" id="IPR004827">
    <property type="entry name" value="bZIP"/>
</dbReference>
<evidence type="ECO:0000256" key="7">
    <source>
        <dbReference type="SAM" id="MobiDB-lite"/>
    </source>
</evidence>
<keyword evidence="2" id="KW-0805">Transcription regulation</keyword>
<feature type="region of interest" description="Disordered" evidence="7">
    <location>
        <begin position="71"/>
        <end position="112"/>
    </location>
</feature>
<evidence type="ECO:0000256" key="1">
    <source>
        <dbReference type="ARBA" id="ARBA00004123"/>
    </source>
</evidence>
<dbReference type="PANTHER" id="PTHR19304">
    <property type="entry name" value="CYCLIC-AMP RESPONSE ELEMENT BINDING PROTEIN"/>
    <property type="match status" value="1"/>
</dbReference>